<dbReference type="InterPro" id="IPR017441">
    <property type="entry name" value="Protein_kinase_ATP_BS"/>
</dbReference>
<evidence type="ECO:0000256" key="7">
    <source>
        <dbReference type="ARBA" id="ARBA00047899"/>
    </source>
</evidence>
<dbReference type="Pfam" id="PF00069">
    <property type="entry name" value="Pkinase"/>
    <property type="match status" value="1"/>
</dbReference>
<dbReference type="SUPFAM" id="SSF56112">
    <property type="entry name" value="Protein kinase-like (PK-like)"/>
    <property type="match status" value="1"/>
</dbReference>
<dbReference type="PANTHER" id="PTHR24346:SF82">
    <property type="entry name" value="KP78A-RELATED"/>
    <property type="match status" value="1"/>
</dbReference>
<dbReference type="Gene3D" id="1.10.510.10">
    <property type="entry name" value="Transferase(Phosphotransferase) domain 1"/>
    <property type="match status" value="1"/>
</dbReference>
<dbReference type="InterPro" id="IPR008271">
    <property type="entry name" value="Ser/Thr_kinase_AS"/>
</dbReference>
<dbReference type="PANTHER" id="PTHR24346">
    <property type="entry name" value="MAP/MICROTUBULE AFFINITY-REGULATING KINASE"/>
    <property type="match status" value="1"/>
</dbReference>
<feature type="binding site" evidence="9">
    <location>
        <position position="59"/>
    </location>
    <ligand>
        <name>ATP</name>
        <dbReference type="ChEBI" id="CHEBI:30616"/>
    </ligand>
</feature>
<evidence type="ECO:0000259" key="11">
    <source>
        <dbReference type="PROSITE" id="PS50011"/>
    </source>
</evidence>
<dbReference type="PROSITE" id="PS00107">
    <property type="entry name" value="PROTEIN_KINASE_ATP"/>
    <property type="match status" value="1"/>
</dbReference>
<dbReference type="PROSITE" id="PS00108">
    <property type="entry name" value="PROTEIN_KINASE_ST"/>
    <property type="match status" value="1"/>
</dbReference>
<evidence type="ECO:0000256" key="6">
    <source>
        <dbReference type="ARBA" id="ARBA00022840"/>
    </source>
</evidence>
<evidence type="ECO:0000313" key="12">
    <source>
        <dbReference type="EMBL" id="CRZ05709.1"/>
    </source>
</evidence>
<keyword evidence="4 9" id="KW-0547">Nucleotide-binding</keyword>
<dbReference type="InterPro" id="IPR000719">
    <property type="entry name" value="Prot_kinase_dom"/>
</dbReference>
<proteinExistence type="predicted"/>
<keyword evidence="6 9" id="KW-0067">ATP-binding</keyword>
<dbReference type="EC" id="2.7.11.1" evidence="1"/>
<keyword evidence="3" id="KW-0808">Transferase</keyword>
<keyword evidence="5" id="KW-0418">Kinase</keyword>
<organism evidence="12">
    <name type="scientific">Spongospora subterranea</name>
    <dbReference type="NCBI Taxonomy" id="70186"/>
    <lineage>
        <taxon>Eukaryota</taxon>
        <taxon>Sar</taxon>
        <taxon>Rhizaria</taxon>
        <taxon>Endomyxa</taxon>
        <taxon>Phytomyxea</taxon>
        <taxon>Plasmodiophorida</taxon>
        <taxon>Plasmodiophoridae</taxon>
        <taxon>Spongospora</taxon>
    </lineage>
</organism>
<dbReference type="AlphaFoldDB" id="A0A0H5RB65"/>
<feature type="compositionally biased region" description="Basic and acidic residues" evidence="10">
    <location>
        <begin position="459"/>
        <end position="473"/>
    </location>
</feature>
<dbReference type="GO" id="GO:0005524">
    <property type="term" value="F:ATP binding"/>
    <property type="evidence" value="ECO:0007669"/>
    <property type="project" value="UniProtKB-UniRule"/>
</dbReference>
<dbReference type="PROSITE" id="PS50011">
    <property type="entry name" value="PROTEIN_KINASE_DOM"/>
    <property type="match status" value="1"/>
</dbReference>
<dbReference type="CDD" id="cd14272">
    <property type="entry name" value="UBA_AMPK-RKs"/>
    <property type="match status" value="1"/>
</dbReference>
<evidence type="ECO:0000256" key="10">
    <source>
        <dbReference type="SAM" id="MobiDB-lite"/>
    </source>
</evidence>
<dbReference type="GO" id="GO:0035556">
    <property type="term" value="P:intracellular signal transduction"/>
    <property type="evidence" value="ECO:0007669"/>
    <property type="project" value="TreeGrafter"/>
</dbReference>
<reference evidence="12" key="1">
    <citation type="submission" date="2015-04" db="EMBL/GenBank/DDBJ databases">
        <title>The genome sequence of the plant pathogenic Rhizarian Plasmodiophora brassicae reveals insights in its biotrophic life cycle and the origin of chitin synthesis.</title>
        <authorList>
            <person name="Schwelm A."/>
            <person name="Fogelqvist J."/>
            <person name="Knaust A."/>
            <person name="Julke S."/>
            <person name="Lilja T."/>
            <person name="Dhandapani V."/>
            <person name="Bonilla-Rosso G."/>
            <person name="Karlsson M."/>
            <person name="Shevchenko A."/>
            <person name="Choi S.R."/>
            <person name="Kim H.G."/>
            <person name="Park J.Y."/>
            <person name="Lim Y.P."/>
            <person name="Ludwig-Muller J."/>
            <person name="Dixelius C."/>
        </authorList>
    </citation>
    <scope>NUCLEOTIDE SEQUENCE</scope>
    <source>
        <tissue evidence="12">Potato root galls</tissue>
    </source>
</reference>
<dbReference type="GO" id="GO:0005737">
    <property type="term" value="C:cytoplasm"/>
    <property type="evidence" value="ECO:0007669"/>
    <property type="project" value="TreeGrafter"/>
</dbReference>
<evidence type="ECO:0000256" key="4">
    <source>
        <dbReference type="ARBA" id="ARBA00022741"/>
    </source>
</evidence>
<dbReference type="SMART" id="SM00220">
    <property type="entry name" value="S_TKc"/>
    <property type="match status" value="1"/>
</dbReference>
<evidence type="ECO:0000256" key="2">
    <source>
        <dbReference type="ARBA" id="ARBA00022527"/>
    </source>
</evidence>
<feature type="region of interest" description="Disordered" evidence="10">
    <location>
        <begin position="359"/>
        <end position="388"/>
    </location>
</feature>
<evidence type="ECO:0000256" key="9">
    <source>
        <dbReference type="PROSITE-ProRule" id="PRU10141"/>
    </source>
</evidence>
<dbReference type="CDD" id="cd14003">
    <property type="entry name" value="STKc_AMPK-like"/>
    <property type="match status" value="1"/>
</dbReference>
<feature type="compositionally biased region" description="Basic and acidic residues" evidence="10">
    <location>
        <begin position="369"/>
        <end position="379"/>
    </location>
</feature>
<sequence>MLHSARNGGSSRFHQRIGLYSQFKAIAQHYLIGKTIGEGTFGKVKKGVHRLTNVKVAIKILEKKKIIDVDDVERVSREIHILKHLKHPNIINLYEVIDTKRFVFLIMEYASGGELFDFIIKYNRVEEFQACIFFHQIINGIEYCHEANVIHRDLKPENLLLDAQLNVKIVDFGLGNIQKPDGLLTTACGSPCYAPPEMIQGKAYMGHRSDIWSAGVILYALVCGYLPFEDPNTSVLYKKICSGQYDCPDYISPGVKDLIARILNTDPKSRLTVDGIRLHPWYAQGTSQTDPGQTFAIGAHGLADDPLFENIIQEMQGMRYDTSAVVDSVMNQRHDHRHATYQFLLYRYRMGGFRISSPGRGPTINGSMTHRERVSDHDVGPMTARRVPPRHRPITISANEERSLLFVHNRHKPKASETTNEQKIDHVRKVPPLTLANIEKTCLSQDFVLTPSKTGRSSKRQDHDKTSARERKRERSRRHSGVEGLAATSPIEKIYSRPGRQRAAKISVSGISATERSAAPPMTARPSSGGGRRGSRLLSVRTPIPSPPTAVLAPTHVRR</sequence>
<dbReference type="FunFam" id="1.10.510.10:FF:000592">
    <property type="entry name" value="CAMK family protein kinase"/>
    <property type="match status" value="1"/>
</dbReference>
<dbReference type="FunFam" id="3.30.200.20:FF:000003">
    <property type="entry name" value="Non-specific serine/threonine protein kinase"/>
    <property type="match status" value="1"/>
</dbReference>
<comment type="catalytic activity">
    <reaction evidence="8">
        <text>L-seryl-[protein] + ATP = O-phospho-L-seryl-[protein] + ADP + H(+)</text>
        <dbReference type="Rhea" id="RHEA:17989"/>
        <dbReference type="Rhea" id="RHEA-COMP:9863"/>
        <dbReference type="Rhea" id="RHEA-COMP:11604"/>
        <dbReference type="ChEBI" id="CHEBI:15378"/>
        <dbReference type="ChEBI" id="CHEBI:29999"/>
        <dbReference type="ChEBI" id="CHEBI:30616"/>
        <dbReference type="ChEBI" id="CHEBI:83421"/>
        <dbReference type="ChEBI" id="CHEBI:456216"/>
        <dbReference type="EC" id="2.7.11.1"/>
    </reaction>
</comment>
<evidence type="ECO:0000256" key="5">
    <source>
        <dbReference type="ARBA" id="ARBA00022777"/>
    </source>
</evidence>
<name>A0A0H5RB65_9EUKA</name>
<keyword evidence="2" id="KW-0723">Serine/threonine-protein kinase</keyword>
<evidence type="ECO:0000256" key="3">
    <source>
        <dbReference type="ARBA" id="ARBA00022679"/>
    </source>
</evidence>
<accession>A0A0H5RB65</accession>
<comment type="catalytic activity">
    <reaction evidence="7">
        <text>L-threonyl-[protein] + ATP = O-phospho-L-threonyl-[protein] + ADP + H(+)</text>
        <dbReference type="Rhea" id="RHEA:46608"/>
        <dbReference type="Rhea" id="RHEA-COMP:11060"/>
        <dbReference type="Rhea" id="RHEA-COMP:11605"/>
        <dbReference type="ChEBI" id="CHEBI:15378"/>
        <dbReference type="ChEBI" id="CHEBI:30013"/>
        <dbReference type="ChEBI" id="CHEBI:30616"/>
        <dbReference type="ChEBI" id="CHEBI:61977"/>
        <dbReference type="ChEBI" id="CHEBI:456216"/>
        <dbReference type="EC" id="2.7.11.1"/>
    </reaction>
</comment>
<feature type="region of interest" description="Disordered" evidence="10">
    <location>
        <begin position="449"/>
        <end position="559"/>
    </location>
</feature>
<feature type="non-terminal residue" evidence="12">
    <location>
        <position position="559"/>
    </location>
</feature>
<dbReference type="InterPro" id="IPR011009">
    <property type="entry name" value="Kinase-like_dom_sf"/>
</dbReference>
<evidence type="ECO:0000256" key="1">
    <source>
        <dbReference type="ARBA" id="ARBA00012513"/>
    </source>
</evidence>
<dbReference type="EMBL" id="HACM01005267">
    <property type="protein sequence ID" value="CRZ05709.1"/>
    <property type="molecule type" value="Transcribed_RNA"/>
</dbReference>
<dbReference type="GO" id="GO:0004674">
    <property type="term" value="F:protein serine/threonine kinase activity"/>
    <property type="evidence" value="ECO:0007669"/>
    <property type="project" value="UniProtKB-KW"/>
</dbReference>
<evidence type="ECO:0000256" key="8">
    <source>
        <dbReference type="ARBA" id="ARBA00048679"/>
    </source>
</evidence>
<protein>
    <recommendedName>
        <fullName evidence="1">non-specific serine/threonine protein kinase</fullName>
        <ecNumber evidence="1">2.7.11.1</ecNumber>
    </recommendedName>
</protein>
<feature type="domain" description="Protein kinase" evidence="11">
    <location>
        <begin position="30"/>
        <end position="282"/>
    </location>
</feature>